<dbReference type="SUPFAM" id="SSF55486">
    <property type="entry name" value="Metalloproteases ('zincins'), catalytic domain"/>
    <property type="match status" value="1"/>
</dbReference>
<evidence type="ECO:0000256" key="9">
    <source>
        <dbReference type="SAM" id="SignalP"/>
    </source>
</evidence>
<evidence type="ECO:0000256" key="6">
    <source>
        <dbReference type="ARBA" id="ARBA00022833"/>
    </source>
</evidence>
<dbReference type="AlphaFoldDB" id="A0A2V0NX81"/>
<dbReference type="Pfam" id="PF05572">
    <property type="entry name" value="Peptidase_M43"/>
    <property type="match status" value="1"/>
</dbReference>
<evidence type="ECO:0000256" key="8">
    <source>
        <dbReference type="ARBA" id="ARBA00023157"/>
    </source>
</evidence>
<name>A0A2V0NX81_9CHLO</name>
<accession>A0A2V0NX81</accession>
<reference evidence="11 12" key="1">
    <citation type="journal article" date="2018" name="Sci. Rep.">
        <title>Raphidocelis subcapitata (=Pseudokirchneriella subcapitata) provides an insight into genome evolution and environmental adaptations in the Sphaeropleales.</title>
        <authorList>
            <person name="Suzuki S."/>
            <person name="Yamaguchi H."/>
            <person name="Nakajima N."/>
            <person name="Kawachi M."/>
        </authorList>
    </citation>
    <scope>NUCLEOTIDE SEQUENCE [LARGE SCALE GENOMIC DNA]</scope>
    <source>
        <strain evidence="11 12">NIES-35</strain>
    </source>
</reference>
<dbReference type="GO" id="GO:0006508">
    <property type="term" value="P:proteolysis"/>
    <property type="evidence" value="ECO:0007669"/>
    <property type="project" value="UniProtKB-KW"/>
</dbReference>
<keyword evidence="7 11" id="KW-0482">Metalloprotease</keyword>
<dbReference type="InterPro" id="IPR024079">
    <property type="entry name" value="MetalloPept_cat_dom_sf"/>
</dbReference>
<keyword evidence="8" id="KW-1015">Disulfide bond</keyword>
<evidence type="ECO:0000256" key="4">
    <source>
        <dbReference type="ARBA" id="ARBA00022729"/>
    </source>
</evidence>
<gene>
    <name evidence="11" type="ORF">Rsub_04673</name>
</gene>
<dbReference type="STRING" id="307507.A0A2V0NX81"/>
<keyword evidence="6" id="KW-0862">Zinc</keyword>
<feature type="domain" description="Peptidase M43 pregnancy-associated plasma-A" evidence="10">
    <location>
        <begin position="193"/>
        <end position="330"/>
    </location>
</feature>
<evidence type="ECO:0000259" key="10">
    <source>
        <dbReference type="Pfam" id="PF05572"/>
    </source>
</evidence>
<keyword evidence="5" id="KW-0378">Hydrolase</keyword>
<comment type="caution">
    <text evidence="11">The sequence shown here is derived from an EMBL/GenBank/DDBJ whole genome shotgun (WGS) entry which is preliminary data.</text>
</comment>
<feature type="signal peptide" evidence="9">
    <location>
        <begin position="1"/>
        <end position="33"/>
    </location>
</feature>
<keyword evidence="4 9" id="KW-0732">Signal</keyword>
<evidence type="ECO:0000256" key="2">
    <source>
        <dbReference type="ARBA" id="ARBA00022670"/>
    </source>
</evidence>
<dbReference type="OrthoDB" id="549917at2759"/>
<keyword evidence="2 11" id="KW-0645">Protease</keyword>
<dbReference type="Proteomes" id="UP000247498">
    <property type="component" value="Unassembled WGS sequence"/>
</dbReference>
<dbReference type="GO" id="GO:0008237">
    <property type="term" value="F:metallopeptidase activity"/>
    <property type="evidence" value="ECO:0007669"/>
    <property type="project" value="UniProtKB-KW"/>
</dbReference>
<proteinExistence type="inferred from homology"/>
<evidence type="ECO:0000256" key="5">
    <source>
        <dbReference type="ARBA" id="ARBA00022801"/>
    </source>
</evidence>
<protein>
    <submittedName>
        <fullName evidence="11">Zinc metalloprotease</fullName>
    </submittedName>
</protein>
<dbReference type="InParanoid" id="A0A2V0NX81"/>
<dbReference type="GO" id="GO:0046872">
    <property type="term" value="F:metal ion binding"/>
    <property type="evidence" value="ECO:0007669"/>
    <property type="project" value="UniProtKB-KW"/>
</dbReference>
<keyword evidence="3" id="KW-0479">Metal-binding</keyword>
<evidence type="ECO:0000313" key="12">
    <source>
        <dbReference type="Proteomes" id="UP000247498"/>
    </source>
</evidence>
<dbReference type="Gene3D" id="3.40.390.10">
    <property type="entry name" value="Collagenase (Catalytic Domain)"/>
    <property type="match status" value="1"/>
</dbReference>
<dbReference type="PANTHER" id="PTHR47466">
    <property type="match status" value="1"/>
</dbReference>
<evidence type="ECO:0000256" key="7">
    <source>
        <dbReference type="ARBA" id="ARBA00023049"/>
    </source>
</evidence>
<organism evidence="11 12">
    <name type="scientific">Raphidocelis subcapitata</name>
    <dbReference type="NCBI Taxonomy" id="307507"/>
    <lineage>
        <taxon>Eukaryota</taxon>
        <taxon>Viridiplantae</taxon>
        <taxon>Chlorophyta</taxon>
        <taxon>core chlorophytes</taxon>
        <taxon>Chlorophyceae</taxon>
        <taxon>CS clade</taxon>
        <taxon>Sphaeropleales</taxon>
        <taxon>Selenastraceae</taxon>
        <taxon>Raphidocelis</taxon>
    </lineage>
</organism>
<dbReference type="EMBL" id="BDRX01000028">
    <property type="protein sequence ID" value="GBF91949.1"/>
    <property type="molecule type" value="Genomic_DNA"/>
</dbReference>
<dbReference type="PANTHER" id="PTHR47466:SF1">
    <property type="entry name" value="METALLOPROTEASE MEP1 (AFU_ORTHOLOGUE AFUA_1G07730)-RELATED"/>
    <property type="match status" value="1"/>
</dbReference>
<keyword evidence="12" id="KW-1185">Reference proteome</keyword>
<comment type="similarity">
    <text evidence="1">Belongs to the peptidase M43B family.</text>
</comment>
<sequence length="337" mass="36320">MRARLGAPRPSQGPVLALVLLFVLSLLAGAARACGGDGDGGAHWDREIDVKGRRRSLLSFQGRRCGAVMPSADVLQAVEFRLAAYSAKEAARGSLGGAVYYIPTYVYNVVSSDGSDRGSVPEATLRAQVDALNEAYATAVTPDGAVSNSGDQAGINWRFDLQGITTIKAGDMCEPTNEKAIKMANRKGGKGALNLYITDLSACGLLGYSTWPWELDPKAGKQDAQTMDGVVIHYATLPGGSYKPYDMGRTCIHETGHWMGIYHVFQSGCSKGGDLVDDTPYQAAPTEGCPSFRDTCPQPGEDPFWNFMDYTDDRCMKGFTAGQHKRMEAMWQLHRAG</sequence>
<feature type="chain" id="PRO_5016134148" evidence="9">
    <location>
        <begin position="34"/>
        <end position="337"/>
    </location>
</feature>
<evidence type="ECO:0000313" key="11">
    <source>
        <dbReference type="EMBL" id="GBF91949.1"/>
    </source>
</evidence>
<evidence type="ECO:0000256" key="3">
    <source>
        <dbReference type="ARBA" id="ARBA00022723"/>
    </source>
</evidence>
<evidence type="ECO:0000256" key="1">
    <source>
        <dbReference type="ARBA" id="ARBA00008721"/>
    </source>
</evidence>
<dbReference type="InterPro" id="IPR008754">
    <property type="entry name" value="Peptidase_M43"/>
</dbReference>
<dbReference type="CDD" id="cd04275">
    <property type="entry name" value="ZnMc_pappalysin_like"/>
    <property type="match status" value="1"/>
</dbReference>